<dbReference type="AlphaFoldDB" id="C4V265"/>
<dbReference type="Gene3D" id="3.40.630.10">
    <property type="entry name" value="Zn peptidases"/>
    <property type="match status" value="1"/>
</dbReference>
<dbReference type="Gene3D" id="3.30.70.360">
    <property type="match status" value="1"/>
</dbReference>
<dbReference type="SUPFAM" id="SSF55031">
    <property type="entry name" value="Bacterial exopeptidase dimerisation domain"/>
    <property type="match status" value="1"/>
</dbReference>
<feature type="binding site" evidence="3">
    <location>
        <position position="89"/>
    </location>
    <ligand>
        <name>Zn(2+)</name>
        <dbReference type="ChEBI" id="CHEBI:29105"/>
        <label>2</label>
    </ligand>
</feature>
<dbReference type="EMBL" id="ACLA01000008">
    <property type="protein sequence ID" value="EEQ49104.1"/>
    <property type="molecule type" value="Genomic_DNA"/>
</dbReference>
<comment type="cofactor">
    <cofactor evidence="3">
        <name>Zn(2+)</name>
        <dbReference type="ChEBI" id="CHEBI:29105"/>
    </cofactor>
    <text evidence="3">Binds 2 Zn(2+) ions per subunit.</text>
</comment>
<comment type="similarity">
    <text evidence="1">Belongs to the peptidase M20 family.</text>
</comment>
<accession>C4V265</accession>
<feature type="binding site" evidence="3">
    <location>
        <position position="188"/>
    </location>
    <ligand>
        <name>Zn(2+)</name>
        <dbReference type="ChEBI" id="CHEBI:29105"/>
        <label>1</label>
    </ligand>
</feature>
<feature type="binding site" evidence="4">
    <location>
        <position position="287"/>
    </location>
    <ligand>
        <name>allantoate</name>
        <dbReference type="ChEBI" id="CHEBI:17536"/>
    </ligand>
</feature>
<feature type="binding site" evidence="4">
    <location>
        <position position="274"/>
    </location>
    <ligand>
        <name>allantoate</name>
        <dbReference type="ChEBI" id="CHEBI:17536"/>
    </ligand>
</feature>
<keyword evidence="3" id="KW-0862">Zinc</keyword>
<dbReference type="PANTHER" id="PTHR32494">
    <property type="entry name" value="ALLANTOATE DEIMINASE-RELATED"/>
    <property type="match status" value="1"/>
</dbReference>
<proteinExistence type="inferred from homology"/>
<evidence type="ECO:0000256" key="3">
    <source>
        <dbReference type="PIRSR" id="PIRSR001235-1"/>
    </source>
</evidence>
<dbReference type="InterPro" id="IPR036264">
    <property type="entry name" value="Bact_exopeptidase_dim_dom"/>
</dbReference>
<comment type="caution">
    <text evidence="6">The sequence shown here is derived from an EMBL/GenBank/DDBJ whole genome shotgun (WGS) entry which is preliminary data.</text>
</comment>
<evidence type="ECO:0000256" key="1">
    <source>
        <dbReference type="ARBA" id="ARBA00006153"/>
    </source>
</evidence>
<feature type="binding site" evidence="4">
    <location>
        <position position="213"/>
    </location>
    <ligand>
        <name>allantoate</name>
        <dbReference type="ChEBI" id="CHEBI:17536"/>
    </ligand>
</feature>
<dbReference type="HOGENOM" id="CLU_024588_6_0_9"/>
<dbReference type="RefSeq" id="WP_006690872.1">
    <property type="nucleotide sequence ID" value="NZ_GG694007.1"/>
</dbReference>
<dbReference type="InterPro" id="IPR010158">
    <property type="entry name" value="Amidase_Cbmase"/>
</dbReference>
<dbReference type="GO" id="GO:0016813">
    <property type="term" value="F:hydrolase activity, acting on carbon-nitrogen (but not peptide) bonds, in linear amidines"/>
    <property type="evidence" value="ECO:0007669"/>
    <property type="project" value="InterPro"/>
</dbReference>
<feature type="binding site" evidence="3">
    <location>
        <position position="381"/>
    </location>
    <ligand>
        <name>Zn(2+)</name>
        <dbReference type="ChEBI" id="CHEBI:29105"/>
        <label>2</label>
    </ligand>
</feature>
<keyword evidence="7" id="KW-1185">Reference proteome</keyword>
<feature type="binding site" evidence="3">
    <location>
        <position position="78"/>
    </location>
    <ligand>
        <name>Zn(2+)</name>
        <dbReference type="ChEBI" id="CHEBI:29105"/>
        <label>1</label>
    </ligand>
</feature>
<dbReference type="OrthoDB" id="9808195at2"/>
<evidence type="ECO:0000256" key="2">
    <source>
        <dbReference type="ARBA" id="ARBA00022801"/>
    </source>
</evidence>
<dbReference type="InterPro" id="IPR002933">
    <property type="entry name" value="Peptidase_M20"/>
</dbReference>
<dbReference type="EC" id="3.5.-.-" evidence="6"/>
<protein>
    <submittedName>
        <fullName evidence="6">Amidase, hydantoinase/carbamoylase family</fullName>
        <ecNumber evidence="6">3.5.-.-</ecNumber>
    </submittedName>
</protein>
<evidence type="ECO:0000256" key="4">
    <source>
        <dbReference type="PIRSR" id="PIRSR001235-2"/>
    </source>
</evidence>
<evidence type="ECO:0000259" key="5">
    <source>
        <dbReference type="Pfam" id="PF07687"/>
    </source>
</evidence>
<organism evidence="6 7">
    <name type="scientific">Selenomonas flueggei ATCC 43531</name>
    <dbReference type="NCBI Taxonomy" id="638302"/>
    <lineage>
        <taxon>Bacteria</taxon>
        <taxon>Bacillati</taxon>
        <taxon>Bacillota</taxon>
        <taxon>Negativicutes</taxon>
        <taxon>Selenomonadales</taxon>
        <taxon>Selenomonadaceae</taxon>
        <taxon>Selenomonas</taxon>
    </lineage>
</organism>
<keyword evidence="2 6" id="KW-0378">Hydrolase</keyword>
<dbReference type="Proteomes" id="UP000005309">
    <property type="component" value="Unassembled WGS sequence"/>
</dbReference>
<sequence length="414" mass="44995">MISKERLMRDFAVMKEITAPGEGITRLAFSAEDWEGRAYLMRQMETAGLTLREDAFGNVIGHYTGQDESLPALMCGSHSDSVPQGGNYDGLAGVLAAIETVRSMGEDGFRPEHPLEIVLFMCEESSRFSAATLGSRAMRGELSREDLHSLHEKSGKDLYTVLKERGLRPDAIAEALYQKPLKAVLEMHIEQGKVLEHEHLPIGVVTGIAAPSRFYIDIQGNADHSGATPMHLRHDALCAAAEIILAVERAAGAQEEPPAVGTVGIVDVVPGVMNVIPGAVTLGVDLRSIDTAARDAVEQDVTEALDEAAVRRGITWTMRRVSKETPAQMSPALVDMIAATAEELGMRYRRMPSGAGHDSMHWADYAPTGMIFIPCRDGISHNPAEYADPEHIFSGVQLYSAVVRRLSQRAITLD</sequence>
<name>C4V265_9FIRM</name>
<reference evidence="6 7" key="1">
    <citation type="submission" date="2009-04" db="EMBL/GenBank/DDBJ databases">
        <authorList>
            <person name="Qin X."/>
            <person name="Bachman B."/>
            <person name="Battles P."/>
            <person name="Bell A."/>
            <person name="Bess C."/>
            <person name="Bickham C."/>
            <person name="Chaboub L."/>
            <person name="Chen D."/>
            <person name="Coyle M."/>
            <person name="Deiros D.R."/>
            <person name="Dinh H."/>
            <person name="Forbes L."/>
            <person name="Fowler G."/>
            <person name="Francisco L."/>
            <person name="Fu Q."/>
            <person name="Gubbala S."/>
            <person name="Hale W."/>
            <person name="Han Y."/>
            <person name="Hemphill L."/>
            <person name="Highlander S.K."/>
            <person name="Hirani K."/>
            <person name="Hogues M."/>
            <person name="Jackson L."/>
            <person name="Jakkamsetti A."/>
            <person name="Javaid M."/>
            <person name="Jiang H."/>
            <person name="Korchina V."/>
            <person name="Kovar C."/>
            <person name="Lara F."/>
            <person name="Lee S."/>
            <person name="Mata R."/>
            <person name="Mathew T."/>
            <person name="Moen C."/>
            <person name="Morales K."/>
            <person name="Munidasa M."/>
            <person name="Nazareth L."/>
            <person name="Ngo R."/>
            <person name="Nguyen L."/>
            <person name="Okwuonu G."/>
            <person name="Ongeri F."/>
            <person name="Patil S."/>
            <person name="Petrosino J."/>
            <person name="Pham C."/>
            <person name="Pham P."/>
            <person name="Pu L.-L."/>
            <person name="Puazo M."/>
            <person name="Raj R."/>
            <person name="Reid J."/>
            <person name="Rouhana J."/>
            <person name="Saada N."/>
            <person name="Shang Y."/>
            <person name="Simmons D."/>
            <person name="Thornton R."/>
            <person name="Warren J."/>
            <person name="Weissenberger G."/>
            <person name="Zhang J."/>
            <person name="Zhang L."/>
            <person name="Zhou C."/>
            <person name="Zhu D."/>
            <person name="Muzny D."/>
            <person name="Worley K."/>
            <person name="Gibbs R."/>
        </authorList>
    </citation>
    <scope>NUCLEOTIDE SEQUENCE [LARGE SCALE GENOMIC DNA]</scope>
    <source>
        <strain evidence="6 7">ATCC 43531</strain>
    </source>
</reference>
<feature type="binding site" evidence="3">
    <location>
        <position position="124"/>
    </location>
    <ligand>
        <name>Zn(2+)</name>
        <dbReference type="ChEBI" id="CHEBI:29105"/>
        <label>2</label>
    </ligand>
</feature>
<dbReference type="GO" id="GO:0046872">
    <property type="term" value="F:metal ion binding"/>
    <property type="evidence" value="ECO:0007669"/>
    <property type="project" value="UniProtKB-KW"/>
</dbReference>
<evidence type="ECO:0000313" key="7">
    <source>
        <dbReference type="Proteomes" id="UP000005309"/>
    </source>
</evidence>
<dbReference type="STRING" id="638302.HMPREF0908_0609"/>
<dbReference type="NCBIfam" id="NF006771">
    <property type="entry name" value="PRK09290.1-5"/>
    <property type="match status" value="1"/>
</dbReference>
<dbReference type="eggNOG" id="COG0624">
    <property type="taxonomic scope" value="Bacteria"/>
</dbReference>
<dbReference type="PIRSF" id="PIRSF001235">
    <property type="entry name" value="Amidase_carbamoylase"/>
    <property type="match status" value="1"/>
</dbReference>
<dbReference type="InterPro" id="IPR011650">
    <property type="entry name" value="Peptidase_M20_dimer"/>
</dbReference>
<feature type="domain" description="Peptidase M20 dimerisation" evidence="5">
    <location>
        <begin position="214"/>
        <end position="310"/>
    </location>
</feature>
<dbReference type="PANTHER" id="PTHR32494:SF5">
    <property type="entry name" value="ALLANTOATE AMIDOHYDROLASE"/>
    <property type="match status" value="1"/>
</dbReference>
<dbReference type="NCBIfam" id="TIGR01879">
    <property type="entry name" value="hydantase"/>
    <property type="match status" value="1"/>
</dbReference>
<dbReference type="Pfam" id="PF01546">
    <property type="entry name" value="Peptidase_M20"/>
    <property type="match status" value="1"/>
</dbReference>
<evidence type="ECO:0000313" key="6">
    <source>
        <dbReference type="EMBL" id="EEQ49104.1"/>
    </source>
</evidence>
<gene>
    <name evidence="6" type="ORF">HMPREF0908_0609</name>
</gene>
<dbReference type="SUPFAM" id="SSF53187">
    <property type="entry name" value="Zn-dependent exopeptidases"/>
    <property type="match status" value="1"/>
</dbReference>
<dbReference type="CDD" id="cd03884">
    <property type="entry name" value="M20_bAS"/>
    <property type="match status" value="1"/>
</dbReference>
<dbReference type="Pfam" id="PF07687">
    <property type="entry name" value="M20_dimer"/>
    <property type="match status" value="1"/>
</dbReference>
<keyword evidence="3" id="KW-0479">Metal-binding</keyword>
<feature type="binding site" evidence="3">
    <location>
        <position position="89"/>
    </location>
    <ligand>
        <name>Zn(2+)</name>
        <dbReference type="ChEBI" id="CHEBI:29105"/>
        <label>1</label>
    </ligand>
</feature>